<evidence type="ECO:0000313" key="8">
    <source>
        <dbReference type="EMBL" id="UTW11160.1"/>
    </source>
</evidence>
<dbReference type="InterPro" id="IPR006222">
    <property type="entry name" value="GCVT_N"/>
</dbReference>
<evidence type="ECO:0000256" key="1">
    <source>
        <dbReference type="ARBA" id="ARBA00008609"/>
    </source>
</evidence>
<dbReference type="Pfam" id="PF16350">
    <property type="entry name" value="FAO_M"/>
    <property type="match status" value="1"/>
</dbReference>
<dbReference type="SUPFAM" id="SSF54373">
    <property type="entry name" value="FAD-linked reductases, C-terminal domain"/>
    <property type="match status" value="1"/>
</dbReference>
<gene>
    <name evidence="8" type="ORF">KDW95_18085</name>
</gene>
<feature type="domain" description="GCVT N-terminal" evidence="5">
    <location>
        <begin position="425"/>
        <end position="700"/>
    </location>
</feature>
<reference evidence="8" key="1">
    <citation type="submission" date="2021-04" db="EMBL/GenBank/DDBJ databases">
        <title>Oceanospirillales bacteria with DddD are important DMSP degraders in coastal seawater.</title>
        <authorList>
            <person name="Liu J."/>
        </authorList>
    </citation>
    <scope>NUCLEOTIDE SEQUENCE</scope>
    <source>
        <strain evidence="8">D13-1</strain>
    </source>
</reference>
<dbReference type="PROSITE" id="PS51257">
    <property type="entry name" value="PROKAR_LIPOPROTEIN"/>
    <property type="match status" value="1"/>
</dbReference>
<evidence type="ECO:0000259" key="6">
    <source>
        <dbReference type="Pfam" id="PF08669"/>
    </source>
</evidence>
<feature type="domain" description="FAD dependent oxidoreductase" evidence="4">
    <location>
        <begin position="6"/>
        <end position="364"/>
    </location>
</feature>
<dbReference type="InterPro" id="IPR013977">
    <property type="entry name" value="GcvT_C"/>
</dbReference>
<feature type="domain" description="FAD dependent oxidoreductase central" evidence="7">
    <location>
        <begin position="368"/>
        <end position="421"/>
    </location>
</feature>
<dbReference type="PANTHER" id="PTHR43757">
    <property type="entry name" value="AMINOMETHYLTRANSFERASE"/>
    <property type="match status" value="1"/>
</dbReference>
<evidence type="ECO:0000259" key="5">
    <source>
        <dbReference type="Pfam" id="PF01571"/>
    </source>
</evidence>
<dbReference type="Gene3D" id="3.50.50.60">
    <property type="entry name" value="FAD/NAD(P)-binding domain"/>
    <property type="match status" value="1"/>
</dbReference>
<dbReference type="SUPFAM" id="SSF101790">
    <property type="entry name" value="Aminomethyltransferase beta-barrel domain"/>
    <property type="match status" value="1"/>
</dbReference>
<dbReference type="Gene3D" id="2.40.30.110">
    <property type="entry name" value="Aminomethyltransferase beta-barrel domains"/>
    <property type="match status" value="1"/>
</dbReference>
<dbReference type="InterPro" id="IPR028896">
    <property type="entry name" value="GcvT/YgfZ/DmdA"/>
</dbReference>
<dbReference type="SUPFAM" id="SSF103025">
    <property type="entry name" value="Folate-binding domain"/>
    <property type="match status" value="1"/>
</dbReference>
<keyword evidence="2" id="KW-0808">Transferase</keyword>
<proteinExistence type="inferred from homology"/>
<dbReference type="InterPro" id="IPR027266">
    <property type="entry name" value="TrmE/GcvT-like"/>
</dbReference>
<dbReference type="Proteomes" id="UP001058461">
    <property type="component" value="Chromosome"/>
</dbReference>
<dbReference type="InterPro" id="IPR029043">
    <property type="entry name" value="GcvT/YgfZ_C"/>
</dbReference>
<name>A0ABY5HFM4_9GAMM</name>
<sequence length="807" mass="89456">MKKHCKVVIIGGGIGGCSTLYHLTREGLTDVVLVERNELTSGTTWHSAAQVTNFGAVQTMVGLKSHSIKLYKELAADPENPINYHHASGGIRLASTQEHLDGYKHFISLAKGMGVDFELIDAAECAKRHPLIETHELLGGLWDPLDGDIDPAQLTQALARAARKAGAEIYRHCPVENVYQKPNGEWVVQTVNGDITCEKVVNAGGYRVNEIGDMIGVKYPVISMEHMYFLTEAIPEIQAFGKRVPLLRDPLDDFYSRQEKDGLLVGIYEQRCKTWGMDGIDPNFVNALCPDDLDRCLDNMERVFKRMPCLERTGIRSIVNGPITYSADGNPLVGKTPGFDNLYSIIGLRAGLGEGGGHGKILAEIIVHGESEWDTWAIDPARFTRHANTEFTARKAVEDYQNEFRFHMPHEFRPAGRLAKTTPIYPVLKEQNAEFGVVSGWERALFFKPDADFKFEHSFRFTDVEKVVADEIKAVHEAVGLMEVSGFNRIEIKGPGAAEWLDSLTCSNVPKKVGRVGLCYFLTDKGNVVAEATLAKLAEDRFWYGSAAASEYHDMDWLRSRLPSEGVELVPMTNSHTILVVSGPKSRDLLAKLSPRTNWSNESFPWLTAQPVFIGHAEALAMRVSFNGELGWELHVPNEQLYLAHQLITEAGVEFGLKPFGSLATESMRLEKGYRHWKADLITEFDPFESDLDRFVKMDKAANFPGKEALLAKAGTPARRKFVTMVIDCEHATPHPGDSVCVDGAVIGTITSAGYGHRVQKNIAMAFIDPAYANEGTEFDVEIIGEPHKAKVIAGQLFDAENARLRS</sequence>
<dbReference type="SUPFAM" id="SSF51905">
    <property type="entry name" value="FAD/NAD(P)-binding domain"/>
    <property type="match status" value="1"/>
</dbReference>
<keyword evidence="2" id="KW-0032">Aminotransferase</keyword>
<protein>
    <submittedName>
        <fullName evidence="8">GcvT family protein</fullName>
    </submittedName>
</protein>
<organism evidence="8 9">
    <name type="scientific">Marinobacterium rhizophilum</name>
    <dbReference type="NCBI Taxonomy" id="420402"/>
    <lineage>
        <taxon>Bacteria</taxon>
        <taxon>Pseudomonadati</taxon>
        <taxon>Pseudomonadota</taxon>
        <taxon>Gammaproteobacteria</taxon>
        <taxon>Oceanospirillales</taxon>
        <taxon>Oceanospirillaceae</taxon>
        <taxon>Marinobacterium</taxon>
    </lineage>
</organism>
<dbReference type="Pfam" id="PF01266">
    <property type="entry name" value="DAO"/>
    <property type="match status" value="1"/>
</dbReference>
<dbReference type="InterPro" id="IPR036188">
    <property type="entry name" value="FAD/NAD-bd_sf"/>
</dbReference>
<dbReference type="Gene3D" id="3.30.9.10">
    <property type="entry name" value="D-Amino Acid Oxidase, subunit A, domain 2"/>
    <property type="match status" value="1"/>
</dbReference>
<dbReference type="PANTHER" id="PTHR43757:SF2">
    <property type="entry name" value="AMINOMETHYLTRANSFERASE, MITOCHONDRIAL"/>
    <property type="match status" value="1"/>
</dbReference>
<evidence type="ECO:0000256" key="3">
    <source>
        <dbReference type="ARBA" id="ARBA00023002"/>
    </source>
</evidence>
<dbReference type="Gene3D" id="3.30.70.1400">
    <property type="entry name" value="Aminomethyltransferase beta-barrel domains"/>
    <property type="match status" value="1"/>
</dbReference>
<dbReference type="EMBL" id="CP073347">
    <property type="protein sequence ID" value="UTW11160.1"/>
    <property type="molecule type" value="Genomic_DNA"/>
</dbReference>
<evidence type="ECO:0000313" key="9">
    <source>
        <dbReference type="Proteomes" id="UP001058461"/>
    </source>
</evidence>
<dbReference type="RefSeq" id="WP_255853197.1">
    <property type="nucleotide sequence ID" value="NZ_CP073347.1"/>
</dbReference>
<evidence type="ECO:0000259" key="7">
    <source>
        <dbReference type="Pfam" id="PF16350"/>
    </source>
</evidence>
<dbReference type="InterPro" id="IPR006076">
    <property type="entry name" value="FAD-dep_OxRdtase"/>
</dbReference>
<evidence type="ECO:0000259" key="4">
    <source>
        <dbReference type="Pfam" id="PF01266"/>
    </source>
</evidence>
<dbReference type="Pfam" id="PF01571">
    <property type="entry name" value="GCV_T"/>
    <property type="match status" value="1"/>
</dbReference>
<keyword evidence="3" id="KW-0560">Oxidoreductase</keyword>
<evidence type="ECO:0000256" key="2">
    <source>
        <dbReference type="ARBA" id="ARBA00022576"/>
    </source>
</evidence>
<dbReference type="Gene3D" id="3.30.1360.120">
    <property type="entry name" value="Probable tRNA modification gtpase trme, domain 1"/>
    <property type="match status" value="1"/>
</dbReference>
<dbReference type="InterPro" id="IPR032503">
    <property type="entry name" value="FAO_M"/>
</dbReference>
<accession>A0ABY5HFM4</accession>
<keyword evidence="9" id="KW-1185">Reference proteome</keyword>
<comment type="similarity">
    <text evidence="1">Belongs to the GcvT family.</text>
</comment>
<dbReference type="Pfam" id="PF08669">
    <property type="entry name" value="GCV_T_C"/>
    <property type="match status" value="1"/>
</dbReference>
<feature type="domain" description="Aminomethyltransferase C-terminal" evidence="6">
    <location>
        <begin position="720"/>
        <end position="799"/>
    </location>
</feature>